<dbReference type="AlphaFoldDB" id="A0A1Q9D195"/>
<dbReference type="InterPro" id="IPR000008">
    <property type="entry name" value="C2_dom"/>
</dbReference>
<gene>
    <name evidence="4" type="primary">Pla2g4d</name>
    <name evidence="4" type="ORF">AK812_SmicGene29675</name>
</gene>
<feature type="compositionally biased region" description="Basic and acidic residues" evidence="3">
    <location>
        <begin position="442"/>
        <end position="454"/>
    </location>
</feature>
<evidence type="ECO:0000256" key="2">
    <source>
        <dbReference type="ARBA" id="ARBA00022837"/>
    </source>
</evidence>
<name>A0A1Q9D195_SYMMI</name>
<evidence type="ECO:0000256" key="3">
    <source>
        <dbReference type="SAM" id="MobiDB-lite"/>
    </source>
</evidence>
<feature type="region of interest" description="Disordered" evidence="3">
    <location>
        <begin position="340"/>
        <end position="383"/>
    </location>
</feature>
<organism evidence="4 5">
    <name type="scientific">Symbiodinium microadriaticum</name>
    <name type="common">Dinoflagellate</name>
    <name type="synonym">Zooxanthella microadriatica</name>
    <dbReference type="NCBI Taxonomy" id="2951"/>
    <lineage>
        <taxon>Eukaryota</taxon>
        <taxon>Sar</taxon>
        <taxon>Alveolata</taxon>
        <taxon>Dinophyceae</taxon>
        <taxon>Suessiales</taxon>
        <taxon>Symbiodiniaceae</taxon>
        <taxon>Symbiodinium</taxon>
    </lineage>
</organism>
<evidence type="ECO:0000256" key="1">
    <source>
        <dbReference type="ARBA" id="ARBA00022723"/>
    </source>
</evidence>
<protein>
    <submittedName>
        <fullName evidence="4">Cytosolic phospholipase A2 delta</fullName>
    </submittedName>
</protein>
<accession>A0A1Q9D195</accession>
<dbReference type="OrthoDB" id="67700at2759"/>
<feature type="region of interest" description="Disordered" evidence="3">
    <location>
        <begin position="1"/>
        <end position="54"/>
    </location>
</feature>
<dbReference type="SMART" id="SM00239">
    <property type="entry name" value="C2"/>
    <property type="match status" value="1"/>
</dbReference>
<dbReference type="OMA" id="MASQWAP"/>
<feature type="compositionally biased region" description="Acidic residues" evidence="3">
    <location>
        <begin position="19"/>
        <end position="37"/>
    </location>
</feature>
<feature type="compositionally biased region" description="Pro residues" evidence="3">
    <location>
        <begin position="344"/>
        <end position="353"/>
    </location>
</feature>
<feature type="region of interest" description="Disordered" evidence="3">
    <location>
        <begin position="474"/>
        <end position="506"/>
    </location>
</feature>
<dbReference type="InterPro" id="IPR035892">
    <property type="entry name" value="C2_domain_sf"/>
</dbReference>
<dbReference type="Gene3D" id="2.60.40.150">
    <property type="entry name" value="C2 domain"/>
    <property type="match status" value="1"/>
</dbReference>
<comment type="caution">
    <text evidence="4">The sequence shown here is derived from an EMBL/GenBank/DDBJ whole genome shotgun (WGS) entry which is preliminary data.</text>
</comment>
<sequence length="703" mass="78780">MDGHRDDMAEPTEPTELAELAEAEQAEQEMTENEPEGMELRPQGTLEFPDRRDERNRRGMIKFRLENGVPDVGGLGWRSRAGHLLKNQTFYASRPGENQWNNPTHAGPRTWRNYHGPKLRTDADLMERMDRIEAQHAQWEAKKAFVNTVRVQTLDRFYGRKIENEQKEMASQWAPHRRARGEYHKYHETMTSNLDNMPMKELKKVLTPTVLHGDREAIRSITKRIQTEETWKVAWKHMELARRAETQADFEHRMTYNAMLMELAGQAPRPHNPPRASSPCSPTLAGLAQPQQPKLITNITKRSDYRGLVHVDHAAALESRFPGCGHNLATTFSSDVSVKSKPAFPAPEPPATPVPQKMAATTGSIRKGSVPVSQKRLHGVGRRQDPSLLAEHSQHQFLPTSAPPAPDQGKMLLQEPNAVDSLHMSLEFPPRSDHTSQSGSLHSKDSISKLEHAPPSRPMVYPVTVSNVEDDMQDPDWRPKRTHGALASATPREQALQSSRTERWPPVGSQTVDVTIIGAEGLPRADRRGHSDPYVIVQVPGRSRSRAKTTALPDTETPVWNQMLAVPGWRRGEPLIVQVLDADLVGSDDLLASVEVPSAQFFPNGFEGRLEMQNLWVPDGETIVADDLYQFNLACRPIIELKIALRDDVYTGDRPAISYQEAEQAVTMPGAQPSLGAICAHLDNFEAALKPVPRLGNFWVSPR</sequence>
<reference evidence="4 5" key="1">
    <citation type="submission" date="2016-02" db="EMBL/GenBank/DDBJ databases">
        <title>Genome analysis of coral dinoflagellate symbionts highlights evolutionary adaptations to a symbiotic lifestyle.</title>
        <authorList>
            <person name="Aranda M."/>
            <person name="Li Y."/>
            <person name="Liew Y.J."/>
            <person name="Baumgarten S."/>
            <person name="Simakov O."/>
            <person name="Wilson M."/>
            <person name="Piel J."/>
            <person name="Ashoor H."/>
            <person name="Bougouffa S."/>
            <person name="Bajic V.B."/>
            <person name="Ryu T."/>
            <person name="Ravasi T."/>
            <person name="Bayer T."/>
            <person name="Micklem G."/>
            <person name="Kim H."/>
            <person name="Bhak J."/>
            <person name="Lajeunesse T.C."/>
            <person name="Voolstra C.R."/>
        </authorList>
    </citation>
    <scope>NUCLEOTIDE SEQUENCE [LARGE SCALE GENOMIC DNA]</scope>
    <source>
        <strain evidence="4 5">CCMP2467</strain>
    </source>
</reference>
<keyword evidence="5" id="KW-1185">Reference proteome</keyword>
<dbReference type="Proteomes" id="UP000186817">
    <property type="component" value="Unassembled WGS sequence"/>
</dbReference>
<dbReference type="CDD" id="cd00030">
    <property type="entry name" value="C2"/>
    <property type="match status" value="1"/>
</dbReference>
<keyword evidence="2" id="KW-0106">Calcium</keyword>
<feature type="region of interest" description="Disordered" evidence="3">
    <location>
        <begin position="426"/>
        <end position="461"/>
    </location>
</feature>
<evidence type="ECO:0000313" key="5">
    <source>
        <dbReference type="Proteomes" id="UP000186817"/>
    </source>
</evidence>
<evidence type="ECO:0000313" key="4">
    <source>
        <dbReference type="EMBL" id="OLP88925.1"/>
    </source>
</evidence>
<dbReference type="GO" id="GO:0046872">
    <property type="term" value="F:metal ion binding"/>
    <property type="evidence" value="ECO:0007669"/>
    <property type="project" value="UniProtKB-KW"/>
</dbReference>
<feature type="region of interest" description="Disordered" evidence="3">
    <location>
        <begin position="267"/>
        <end position="288"/>
    </location>
</feature>
<dbReference type="PANTHER" id="PTHR45911">
    <property type="entry name" value="C2 DOMAIN-CONTAINING PROTEIN"/>
    <property type="match status" value="1"/>
</dbReference>
<keyword evidence="1" id="KW-0479">Metal-binding</keyword>
<dbReference type="PROSITE" id="PS50004">
    <property type="entry name" value="C2"/>
    <property type="match status" value="1"/>
</dbReference>
<dbReference type="SUPFAM" id="SSF49562">
    <property type="entry name" value="C2 domain (Calcium/lipid-binding domain, CaLB)"/>
    <property type="match status" value="1"/>
</dbReference>
<dbReference type="Pfam" id="PF00168">
    <property type="entry name" value="C2"/>
    <property type="match status" value="1"/>
</dbReference>
<proteinExistence type="predicted"/>
<dbReference type="EMBL" id="LSRX01000788">
    <property type="protein sequence ID" value="OLP88925.1"/>
    <property type="molecule type" value="Genomic_DNA"/>
</dbReference>